<reference evidence="2 3" key="1">
    <citation type="journal article" date="2020" name="Cell">
        <title>Large-Scale Comparative Analyses of Tick Genomes Elucidate Their Genetic Diversity and Vector Capacities.</title>
        <authorList>
            <consortium name="Tick Genome and Microbiome Consortium (TIGMIC)"/>
            <person name="Jia N."/>
            <person name="Wang J."/>
            <person name="Shi W."/>
            <person name="Du L."/>
            <person name="Sun Y."/>
            <person name="Zhan W."/>
            <person name="Jiang J.F."/>
            <person name="Wang Q."/>
            <person name="Zhang B."/>
            <person name="Ji P."/>
            <person name="Bell-Sakyi L."/>
            <person name="Cui X.M."/>
            <person name="Yuan T.T."/>
            <person name="Jiang B.G."/>
            <person name="Yang W.F."/>
            <person name="Lam T.T."/>
            <person name="Chang Q.C."/>
            <person name="Ding S.J."/>
            <person name="Wang X.J."/>
            <person name="Zhu J.G."/>
            <person name="Ruan X.D."/>
            <person name="Zhao L."/>
            <person name="Wei J.T."/>
            <person name="Ye R.Z."/>
            <person name="Que T.C."/>
            <person name="Du C.H."/>
            <person name="Zhou Y.H."/>
            <person name="Cheng J.X."/>
            <person name="Dai P.F."/>
            <person name="Guo W.B."/>
            <person name="Han X.H."/>
            <person name="Huang E.J."/>
            <person name="Li L.F."/>
            <person name="Wei W."/>
            <person name="Gao Y.C."/>
            <person name="Liu J.Z."/>
            <person name="Shao H.Z."/>
            <person name="Wang X."/>
            <person name="Wang C.C."/>
            <person name="Yang T.C."/>
            <person name="Huo Q.B."/>
            <person name="Li W."/>
            <person name="Chen H.Y."/>
            <person name="Chen S.E."/>
            <person name="Zhou L.G."/>
            <person name="Ni X.B."/>
            <person name="Tian J.H."/>
            <person name="Sheng Y."/>
            <person name="Liu T."/>
            <person name="Pan Y.S."/>
            <person name="Xia L.Y."/>
            <person name="Li J."/>
            <person name="Zhao F."/>
            <person name="Cao W.C."/>
        </authorList>
    </citation>
    <scope>NUCLEOTIDE SEQUENCE [LARGE SCALE GENOMIC DNA]</scope>
    <source>
        <strain evidence="2">HaeL-2018</strain>
    </source>
</reference>
<protein>
    <submittedName>
        <fullName evidence="2">Uncharacterized protein</fullName>
    </submittedName>
</protein>
<feature type="compositionally biased region" description="Basic and acidic residues" evidence="1">
    <location>
        <begin position="88"/>
        <end position="109"/>
    </location>
</feature>
<dbReference type="AlphaFoldDB" id="A0A9J6GZY1"/>
<dbReference type="VEuPathDB" id="VectorBase:HLOH_051795"/>
<evidence type="ECO:0000256" key="1">
    <source>
        <dbReference type="SAM" id="MobiDB-lite"/>
    </source>
</evidence>
<name>A0A9J6GZY1_HAELO</name>
<keyword evidence="3" id="KW-1185">Reference proteome</keyword>
<organism evidence="2 3">
    <name type="scientific">Haemaphysalis longicornis</name>
    <name type="common">Bush tick</name>
    <dbReference type="NCBI Taxonomy" id="44386"/>
    <lineage>
        <taxon>Eukaryota</taxon>
        <taxon>Metazoa</taxon>
        <taxon>Ecdysozoa</taxon>
        <taxon>Arthropoda</taxon>
        <taxon>Chelicerata</taxon>
        <taxon>Arachnida</taxon>
        <taxon>Acari</taxon>
        <taxon>Parasitiformes</taxon>
        <taxon>Ixodida</taxon>
        <taxon>Ixodoidea</taxon>
        <taxon>Ixodidae</taxon>
        <taxon>Haemaphysalinae</taxon>
        <taxon>Haemaphysalis</taxon>
    </lineage>
</organism>
<dbReference type="Proteomes" id="UP000821853">
    <property type="component" value="Chromosome 9"/>
</dbReference>
<feature type="region of interest" description="Disordered" evidence="1">
    <location>
        <begin position="79"/>
        <end position="109"/>
    </location>
</feature>
<gene>
    <name evidence="2" type="ORF">HPB48_008224</name>
</gene>
<proteinExistence type="predicted"/>
<evidence type="ECO:0000313" key="2">
    <source>
        <dbReference type="EMBL" id="KAH9381010.1"/>
    </source>
</evidence>
<accession>A0A9J6GZY1</accession>
<dbReference type="EMBL" id="JABSTR010000011">
    <property type="protein sequence ID" value="KAH9381010.1"/>
    <property type="molecule type" value="Genomic_DNA"/>
</dbReference>
<feature type="compositionally biased region" description="Basic and acidic residues" evidence="1">
    <location>
        <begin position="9"/>
        <end position="28"/>
    </location>
</feature>
<comment type="caution">
    <text evidence="2">The sequence shown here is derived from an EMBL/GenBank/DDBJ whole genome shotgun (WGS) entry which is preliminary data.</text>
</comment>
<sequence length="109" mass="12367">MFTQRKRGEKLQLNDNKVKAPGHHEPTGMKKSRLFVPTPSPPRNRGCSEETADARCSVARKSIAKKGASAQMAWKELREINAQPGSGKRQEVHYKPDRKKRNDTDKERA</sequence>
<feature type="region of interest" description="Disordered" evidence="1">
    <location>
        <begin position="1"/>
        <end position="50"/>
    </location>
</feature>
<evidence type="ECO:0000313" key="3">
    <source>
        <dbReference type="Proteomes" id="UP000821853"/>
    </source>
</evidence>